<dbReference type="SMART" id="SM00100">
    <property type="entry name" value="cNMP"/>
    <property type="match status" value="1"/>
</dbReference>
<proteinExistence type="inferred from homology"/>
<dbReference type="InterPro" id="IPR018490">
    <property type="entry name" value="cNMP-bd_dom_sf"/>
</dbReference>
<protein>
    <recommendedName>
        <fullName evidence="5">Cyclic nucleotide-binding domain-containing protein</fullName>
    </recommendedName>
</protein>
<keyword evidence="3" id="KW-0114">cAMP</keyword>
<gene>
    <name evidence="6" type="ORF">P879_02343</name>
</gene>
<sequence>MRGSDDINEKVAEYLAKPITNRKADDVETILPWFLEKSKFFATLASDVLKDIIRNCEFVEYDTDDVIIRQFDTGDCFYIILSGKVSVYVNTEAVQDDAEAQQTGDSVDAKTQAAAQKKATNRTKFGNHVGNLQGGASFGELALISKDCIRNASIIADCRIDLIVVNRATYNRSLREVHLAEFRRRNDFVDECPVFNGWLRSMKRQVAMSLQKIRLPYNAVTIRQGDAVNGLMFLIKGQVLATVDILMHQKQFPDKAPKSRALSLEKKLGWDGTQLNDAQLDPLSVLEETEHMKERLIQKPFSRLGYNASERRNGLRHLELAIYSKGAVFGELEYGFGLPTYCHSAVCIHPSEFYVLDAKNFDRLINSRRNPNGWKMLQSKAEANLLTRFNRVQNRRIPLFQYLIERYAEEQLKAQEEQRERARDARKETRKTNTYEDFIPKRGPLIDEYGPGTVFYRNRQRRLAEERKRKLKKRQVALHPQKAYGWNKIRKEESPLLRDSNLSFYSSDRIRQTPPGTVRIPTRISWMMGETSEMKLLNKNWETDEPHLGELEHRMRQWYNTVEMANNWHFVVPNTISTLKRFKQEVRNIHRNRLKHTWPGSINTRAHTSV</sequence>
<dbReference type="PANTHER" id="PTHR11635">
    <property type="entry name" value="CAMP-DEPENDENT PROTEIN KINASE REGULATORY CHAIN"/>
    <property type="match status" value="1"/>
</dbReference>
<accession>A0A8T0DXA7</accession>
<evidence type="ECO:0000256" key="2">
    <source>
        <dbReference type="ARBA" id="ARBA00022566"/>
    </source>
</evidence>
<dbReference type="PROSITE" id="PS50042">
    <property type="entry name" value="CNMP_BINDING_3"/>
    <property type="match status" value="1"/>
</dbReference>
<keyword evidence="2" id="KW-0547">Nucleotide-binding</keyword>
<evidence type="ECO:0000256" key="1">
    <source>
        <dbReference type="ARBA" id="ARBA00005753"/>
    </source>
</evidence>
<organism evidence="6 7">
    <name type="scientific">Paragonimus westermani</name>
    <dbReference type="NCBI Taxonomy" id="34504"/>
    <lineage>
        <taxon>Eukaryota</taxon>
        <taxon>Metazoa</taxon>
        <taxon>Spiralia</taxon>
        <taxon>Lophotrochozoa</taxon>
        <taxon>Platyhelminthes</taxon>
        <taxon>Trematoda</taxon>
        <taxon>Digenea</taxon>
        <taxon>Plagiorchiida</taxon>
        <taxon>Troglotremata</taxon>
        <taxon>Troglotrematidae</taxon>
        <taxon>Paragonimus</taxon>
    </lineage>
</organism>
<dbReference type="GO" id="GO:0030552">
    <property type="term" value="F:cAMP binding"/>
    <property type="evidence" value="ECO:0007669"/>
    <property type="project" value="UniProtKB-KW"/>
</dbReference>
<comment type="caution">
    <text evidence="6">The sequence shown here is derived from an EMBL/GenBank/DDBJ whole genome shotgun (WGS) entry which is preliminary data.</text>
</comment>
<dbReference type="GO" id="GO:0005829">
    <property type="term" value="C:cytosol"/>
    <property type="evidence" value="ECO:0007669"/>
    <property type="project" value="TreeGrafter"/>
</dbReference>
<evidence type="ECO:0000256" key="3">
    <source>
        <dbReference type="ARBA" id="ARBA00023149"/>
    </source>
</evidence>
<dbReference type="AlphaFoldDB" id="A0A8T0DXA7"/>
<feature type="coiled-coil region" evidence="4">
    <location>
        <begin position="405"/>
        <end position="432"/>
    </location>
</feature>
<dbReference type="InterPro" id="IPR050503">
    <property type="entry name" value="cAMP-dep_PK_reg_su-like"/>
</dbReference>
<evidence type="ECO:0000256" key="4">
    <source>
        <dbReference type="SAM" id="Coils"/>
    </source>
</evidence>
<keyword evidence="7" id="KW-1185">Reference proteome</keyword>
<dbReference type="PANTHER" id="PTHR11635:SF152">
    <property type="entry name" value="CAMP-DEPENDENT PROTEIN KINASE TYPE I REGULATORY SUBUNIT-RELATED"/>
    <property type="match status" value="1"/>
</dbReference>
<name>A0A8T0DXA7_9TREM</name>
<comment type="similarity">
    <text evidence="1">Belongs to the cAMP-dependent kinase regulatory chain family.</text>
</comment>
<feature type="domain" description="Cyclic nucleotide-binding" evidence="5">
    <location>
        <begin position="40"/>
        <end position="191"/>
    </location>
</feature>
<dbReference type="InterPro" id="IPR000595">
    <property type="entry name" value="cNMP-bd_dom"/>
</dbReference>
<evidence type="ECO:0000259" key="5">
    <source>
        <dbReference type="PROSITE" id="PS50042"/>
    </source>
</evidence>
<evidence type="ECO:0000313" key="7">
    <source>
        <dbReference type="Proteomes" id="UP000699462"/>
    </source>
</evidence>
<dbReference type="CDD" id="cd00038">
    <property type="entry name" value="CAP_ED"/>
    <property type="match status" value="1"/>
</dbReference>
<dbReference type="OrthoDB" id="2021138at2759"/>
<keyword evidence="2" id="KW-0116">cAMP-binding</keyword>
<dbReference type="InterPro" id="IPR014710">
    <property type="entry name" value="RmlC-like_jellyroll"/>
</dbReference>
<dbReference type="Gene3D" id="2.60.120.10">
    <property type="entry name" value="Jelly Rolls"/>
    <property type="match status" value="2"/>
</dbReference>
<dbReference type="GO" id="GO:0034236">
    <property type="term" value="F:protein kinase A catalytic subunit binding"/>
    <property type="evidence" value="ECO:0007669"/>
    <property type="project" value="TreeGrafter"/>
</dbReference>
<reference evidence="6 7" key="1">
    <citation type="submission" date="2019-07" db="EMBL/GenBank/DDBJ databases">
        <title>Annotation for the trematode Paragonimus westermani.</title>
        <authorList>
            <person name="Choi Y.-J."/>
        </authorList>
    </citation>
    <scope>NUCLEOTIDE SEQUENCE [LARGE SCALE GENOMIC DNA]</scope>
    <source>
        <strain evidence="6">180907_Pwestermani</strain>
    </source>
</reference>
<dbReference type="SUPFAM" id="SSF51206">
    <property type="entry name" value="cAMP-binding domain-like"/>
    <property type="match status" value="2"/>
</dbReference>
<dbReference type="GO" id="GO:0005952">
    <property type="term" value="C:cAMP-dependent protein kinase complex"/>
    <property type="evidence" value="ECO:0007669"/>
    <property type="project" value="InterPro"/>
</dbReference>
<dbReference type="Proteomes" id="UP000699462">
    <property type="component" value="Unassembled WGS sequence"/>
</dbReference>
<dbReference type="EMBL" id="JTDF01000627">
    <property type="protein sequence ID" value="KAF8571241.1"/>
    <property type="molecule type" value="Genomic_DNA"/>
</dbReference>
<dbReference type="GO" id="GO:0004862">
    <property type="term" value="F:cAMP-dependent protein kinase inhibitor activity"/>
    <property type="evidence" value="ECO:0007669"/>
    <property type="project" value="TreeGrafter"/>
</dbReference>
<keyword evidence="4" id="KW-0175">Coiled coil</keyword>
<dbReference type="PRINTS" id="PR00103">
    <property type="entry name" value="CAMPKINASE"/>
</dbReference>
<evidence type="ECO:0000313" key="6">
    <source>
        <dbReference type="EMBL" id="KAF8571241.1"/>
    </source>
</evidence>